<dbReference type="RefSeq" id="WP_157926726.1">
    <property type="nucleotide sequence ID" value="NZ_LT841358.1"/>
</dbReference>
<comment type="similarity">
    <text evidence="6">Belongs to the GTP-dependent DPCK family.</text>
</comment>
<dbReference type="AlphaFoldDB" id="A0A2H1FCX2"/>
<reference evidence="8" key="1">
    <citation type="submission" date="2017-03" db="EMBL/GenBank/DDBJ databases">
        <authorList>
            <person name="Herbold C."/>
        </authorList>
    </citation>
    <scope>NUCLEOTIDE SEQUENCE [LARGE SCALE GENOMIC DNA]</scope>
</reference>
<dbReference type="GO" id="GO:0015937">
    <property type="term" value="P:coenzyme A biosynthetic process"/>
    <property type="evidence" value="ECO:0007669"/>
    <property type="project" value="UniProtKB-UniRule"/>
</dbReference>
<evidence type="ECO:0000256" key="1">
    <source>
        <dbReference type="ARBA" id="ARBA00022679"/>
    </source>
</evidence>
<dbReference type="PANTHER" id="PTHR40732:SF1">
    <property type="entry name" value="GTP-DEPENDENT DEPHOSPHO-COA KINASE"/>
    <property type="match status" value="1"/>
</dbReference>
<keyword evidence="2 6" id="KW-0547">Nucleotide-binding</keyword>
<evidence type="ECO:0000313" key="8">
    <source>
        <dbReference type="Proteomes" id="UP000230607"/>
    </source>
</evidence>
<dbReference type="GO" id="GO:0005525">
    <property type="term" value="F:GTP binding"/>
    <property type="evidence" value="ECO:0007669"/>
    <property type="project" value="UniProtKB-UniRule"/>
</dbReference>
<keyword evidence="3 6" id="KW-0418">Kinase</keyword>
<dbReference type="Proteomes" id="UP000230607">
    <property type="component" value="Chromosome 1"/>
</dbReference>
<protein>
    <recommendedName>
        <fullName evidence="6">GTP-dependent dephospho-CoA kinase</fullName>
        <ecNumber evidence="6">2.7.1.237</ecNumber>
    </recommendedName>
    <alternativeName>
        <fullName evidence="6">Dephospho-coenzyme A kinase</fullName>
        <shortName evidence="6">DPCK</shortName>
    </alternativeName>
</protein>
<dbReference type="HAMAP" id="MF_00590">
    <property type="entry name" value="Dephospho_CoA_kinase_GTP_dep"/>
    <property type="match status" value="1"/>
</dbReference>
<comment type="catalytic activity">
    <reaction evidence="6">
        <text>3'-dephospho-CoA + GTP = GDP + CoA + H(+)</text>
        <dbReference type="Rhea" id="RHEA:61156"/>
        <dbReference type="ChEBI" id="CHEBI:15378"/>
        <dbReference type="ChEBI" id="CHEBI:37565"/>
        <dbReference type="ChEBI" id="CHEBI:57287"/>
        <dbReference type="ChEBI" id="CHEBI:57328"/>
        <dbReference type="ChEBI" id="CHEBI:58189"/>
        <dbReference type="EC" id="2.7.1.237"/>
    </reaction>
</comment>
<keyword evidence="1 6" id="KW-0808">Transferase</keyword>
<comment type="function">
    <text evidence="6">Catalyzes the GTP-dependent phosphorylation of the 3'-hydroxyl group of dephosphocoenzyme A to form coenzyme A (CoA).</text>
</comment>
<dbReference type="PIRSF" id="PIRSF006533">
    <property type="entry name" value="UCP006533"/>
    <property type="match status" value="1"/>
</dbReference>
<dbReference type="UniPathway" id="UPA00241"/>
<dbReference type="Pfam" id="PF04019">
    <property type="entry name" value="DUF359"/>
    <property type="match status" value="1"/>
</dbReference>
<evidence type="ECO:0000256" key="2">
    <source>
        <dbReference type="ARBA" id="ARBA00022741"/>
    </source>
</evidence>
<feature type="binding site" evidence="6">
    <location>
        <position position="44"/>
    </location>
    <ligand>
        <name>GTP</name>
        <dbReference type="ChEBI" id="CHEBI:37565"/>
    </ligand>
</feature>
<feature type="binding site" evidence="6">
    <location>
        <position position="117"/>
    </location>
    <ligand>
        <name>GTP</name>
        <dbReference type="ChEBI" id="CHEBI:37565"/>
    </ligand>
</feature>
<comment type="pathway">
    <text evidence="6">Cofactor biosynthesis; coenzyme A biosynthesis.</text>
</comment>
<accession>A0A2H1FCX2</accession>
<name>A0A2H1FCX2_9ARCH</name>
<evidence type="ECO:0000256" key="6">
    <source>
        <dbReference type="HAMAP-Rule" id="MF_00590"/>
    </source>
</evidence>
<keyword evidence="8" id="KW-1185">Reference proteome</keyword>
<sequence length="164" mass="18004">MHLPENLRSGLKKPLGLLIEDHKVTRSSVSNNMPKDAFVITVGDATTEKMISFGFNPSLQIVDSLEKRNKRDLPGGYVKTILECKNPAAEITEDSISTIRQAFNMTPPVRIIVDGEEDLLVLPVAAYAPDNAVILYGQPNEGLVLVVLTEKVRNKAKSIMSSMN</sequence>
<dbReference type="GO" id="GO:0016301">
    <property type="term" value="F:kinase activity"/>
    <property type="evidence" value="ECO:0007669"/>
    <property type="project" value="UniProtKB-UniRule"/>
</dbReference>
<evidence type="ECO:0000256" key="5">
    <source>
        <dbReference type="ARBA" id="ARBA00023134"/>
    </source>
</evidence>
<dbReference type="OrthoDB" id="15447at2157"/>
<keyword evidence="4 6" id="KW-0173">Coenzyme A biosynthesis</keyword>
<proteinExistence type="inferred from homology"/>
<evidence type="ECO:0000256" key="3">
    <source>
        <dbReference type="ARBA" id="ARBA00022777"/>
    </source>
</evidence>
<dbReference type="EC" id="2.7.1.237" evidence="6"/>
<organism evidence="7 8">
    <name type="scientific">Candidatus Nitrosotalea okcheonensis</name>
    <dbReference type="NCBI Taxonomy" id="1903276"/>
    <lineage>
        <taxon>Archaea</taxon>
        <taxon>Nitrososphaerota</taxon>
        <taxon>Nitrososphaeria</taxon>
        <taxon>Nitrosotaleales</taxon>
        <taxon>Nitrosotaleaceae</taxon>
        <taxon>Nitrosotalea</taxon>
    </lineage>
</organism>
<dbReference type="InterPro" id="IPR007164">
    <property type="entry name" value="GTP-dep_dephospho-CoA_kin"/>
</dbReference>
<dbReference type="EMBL" id="LT841358">
    <property type="protein sequence ID" value="SMH70614.1"/>
    <property type="molecule type" value="Genomic_DNA"/>
</dbReference>
<comment type="caution">
    <text evidence="6">Lacks conserved residue(s) required for the propagation of feature annotation.</text>
</comment>
<feature type="binding site" evidence="6">
    <location>
        <position position="63"/>
    </location>
    <ligand>
        <name>GTP</name>
        <dbReference type="ChEBI" id="CHEBI:37565"/>
    </ligand>
</feature>
<evidence type="ECO:0000313" key="7">
    <source>
        <dbReference type="EMBL" id="SMH70614.1"/>
    </source>
</evidence>
<evidence type="ECO:0000256" key="4">
    <source>
        <dbReference type="ARBA" id="ARBA00022993"/>
    </source>
</evidence>
<gene>
    <name evidence="7" type="ORF">NCS_10421</name>
</gene>
<dbReference type="PANTHER" id="PTHR40732">
    <property type="entry name" value="UPF0218 PROTEIN TK1697"/>
    <property type="match status" value="1"/>
</dbReference>
<keyword evidence="5 6" id="KW-0342">GTP-binding</keyword>